<accession>A0ABR4ZW56</accession>
<dbReference type="EMBL" id="JQNX01000005">
    <property type="protein sequence ID" value="KIE58331.1"/>
    <property type="molecule type" value="Genomic_DNA"/>
</dbReference>
<reference evidence="1 2" key="1">
    <citation type="submission" date="2014-08" db="EMBL/GenBank/DDBJ databases">
        <title>Methylacidiphilum kamchatkense strain Kam1 draft genome sequence.</title>
        <authorList>
            <person name="Birkeland N.-K."/>
            <person name="Erikstad H.A."/>
        </authorList>
    </citation>
    <scope>NUCLEOTIDE SEQUENCE [LARGE SCALE GENOMIC DNA]</scope>
    <source>
        <strain evidence="1 2">Kam1</strain>
    </source>
</reference>
<evidence type="ECO:0000313" key="2">
    <source>
        <dbReference type="Proteomes" id="UP000031594"/>
    </source>
</evidence>
<proteinExistence type="predicted"/>
<evidence type="ECO:0000313" key="1">
    <source>
        <dbReference type="EMBL" id="KIE58331.1"/>
    </source>
</evidence>
<keyword evidence="2" id="KW-1185">Reference proteome</keyword>
<protein>
    <submittedName>
        <fullName evidence="1">Uncharacterized protein</fullName>
    </submittedName>
</protein>
<gene>
    <name evidence="1" type="ORF">A946_07510</name>
</gene>
<dbReference type="Proteomes" id="UP000031594">
    <property type="component" value="Unassembled WGS sequence"/>
</dbReference>
<name>A0ABR4ZW56_9BACT</name>
<sequence length="66" mass="7455">MLNLDELHLKGRSFESLSFSTGGRLKASLQGLVFWLNLSKSFKGNSLSYTLHCNCFSHSKTEDRLC</sequence>
<comment type="caution">
    <text evidence="1">The sequence shown here is derived from an EMBL/GenBank/DDBJ whole genome shotgun (WGS) entry which is preliminary data.</text>
</comment>
<organism evidence="1 2">
    <name type="scientific">Methylacidiphilum kamchatkense Kam1</name>
    <dbReference type="NCBI Taxonomy" id="1202785"/>
    <lineage>
        <taxon>Bacteria</taxon>
        <taxon>Pseudomonadati</taxon>
        <taxon>Verrucomicrobiota</taxon>
        <taxon>Methylacidiphilae</taxon>
        <taxon>Methylacidiphilales</taxon>
        <taxon>Methylacidiphilaceae</taxon>
        <taxon>Methylacidiphilum (ex Ratnadevi et al. 2023)</taxon>
    </lineage>
</organism>